<sequence length="61" mass="7049">ARHRDRLALRDQRRWRSARRCRPTQFVSATATVFAATRCGESGGRSNAVQPRRGAWRRIVL</sequence>
<gene>
    <name evidence="1" type="ORF">AVDCRST_MAG42-2941</name>
</gene>
<accession>A0A6J4IWU2</accession>
<feature type="non-terminal residue" evidence="1">
    <location>
        <position position="61"/>
    </location>
</feature>
<proteinExistence type="predicted"/>
<protein>
    <submittedName>
        <fullName evidence="1">Uncharacterized protein</fullName>
    </submittedName>
</protein>
<dbReference type="AlphaFoldDB" id="A0A6J4IWU2"/>
<dbReference type="EMBL" id="CADCTA010000097">
    <property type="protein sequence ID" value="CAA9260786.1"/>
    <property type="molecule type" value="Genomic_DNA"/>
</dbReference>
<name>A0A6J4IWU2_9BACT</name>
<evidence type="ECO:0000313" key="1">
    <source>
        <dbReference type="EMBL" id="CAA9260786.1"/>
    </source>
</evidence>
<organism evidence="1">
    <name type="scientific">uncultured Chthoniobacterales bacterium</name>
    <dbReference type="NCBI Taxonomy" id="1836801"/>
    <lineage>
        <taxon>Bacteria</taxon>
        <taxon>Pseudomonadati</taxon>
        <taxon>Verrucomicrobiota</taxon>
        <taxon>Spartobacteria</taxon>
        <taxon>Chthoniobacterales</taxon>
        <taxon>environmental samples</taxon>
    </lineage>
</organism>
<reference evidence="1" key="1">
    <citation type="submission" date="2020-02" db="EMBL/GenBank/DDBJ databases">
        <authorList>
            <person name="Meier V. D."/>
        </authorList>
    </citation>
    <scope>NUCLEOTIDE SEQUENCE</scope>
    <source>
        <strain evidence="1">AVDCRST_MAG42</strain>
    </source>
</reference>
<feature type="non-terminal residue" evidence="1">
    <location>
        <position position="1"/>
    </location>
</feature>